<evidence type="ECO:0000256" key="9">
    <source>
        <dbReference type="ARBA" id="ARBA00022857"/>
    </source>
</evidence>
<dbReference type="PIRSF" id="PIRSF036497">
    <property type="entry name" value="HDH_short"/>
    <property type="match status" value="1"/>
</dbReference>
<dbReference type="SUPFAM" id="SSF51735">
    <property type="entry name" value="NAD(P)-binding Rossmann-fold domains"/>
    <property type="match status" value="1"/>
</dbReference>
<evidence type="ECO:0000256" key="15">
    <source>
        <dbReference type="PIRSR" id="PIRSR036497-1"/>
    </source>
</evidence>
<evidence type="ECO:0000256" key="13">
    <source>
        <dbReference type="ARBA" id="ARBA00059589"/>
    </source>
</evidence>
<dbReference type="Pfam" id="PF03447">
    <property type="entry name" value="NAD_binding_3"/>
    <property type="match status" value="1"/>
</dbReference>
<dbReference type="InterPro" id="IPR005106">
    <property type="entry name" value="Asp/hSer_DH_NAD-bd"/>
</dbReference>
<evidence type="ECO:0000256" key="2">
    <source>
        <dbReference type="ARBA" id="ARBA00005056"/>
    </source>
</evidence>
<feature type="binding site" evidence="16">
    <location>
        <position position="117"/>
    </location>
    <ligand>
        <name>NADPH</name>
        <dbReference type="ChEBI" id="CHEBI:57783"/>
    </ligand>
</feature>
<comment type="pathway">
    <text evidence="3 17">Amino-acid biosynthesis; L-methionine biosynthesis via de novo pathway; L-homoserine from L-aspartate: step 3/3.</text>
</comment>
<keyword evidence="23" id="KW-1185">Reference proteome</keyword>
<evidence type="ECO:0000256" key="1">
    <source>
        <dbReference type="ARBA" id="ARBA00001920"/>
    </source>
</evidence>
<feature type="domain" description="Homoserine dehydrogenase catalytic" evidence="20">
    <location>
        <begin position="151"/>
        <end position="353"/>
    </location>
</feature>
<dbReference type="InterPro" id="IPR011147">
    <property type="entry name" value="Bifunc_Aspkin/hSer_DH"/>
</dbReference>
<dbReference type="Gene3D" id="3.40.50.720">
    <property type="entry name" value="NAD(P)-binding Rossmann-like Domain"/>
    <property type="match status" value="1"/>
</dbReference>
<evidence type="ECO:0000256" key="19">
    <source>
        <dbReference type="SAM" id="Coils"/>
    </source>
</evidence>
<dbReference type="PROSITE" id="PS01042">
    <property type="entry name" value="HOMOSER_DHGENASE"/>
    <property type="match status" value="1"/>
</dbReference>
<dbReference type="Pfam" id="PF00742">
    <property type="entry name" value="Homoserine_dh"/>
    <property type="match status" value="1"/>
</dbReference>
<dbReference type="KEGG" id="tgb:HG536_0C06370"/>
<keyword evidence="9 14" id="KW-0521">NADP</keyword>
<evidence type="ECO:0000313" key="22">
    <source>
        <dbReference type="EMBL" id="QLL32468.1"/>
    </source>
</evidence>
<keyword evidence="19" id="KW-0175">Coiled coil</keyword>
<keyword evidence="7 14" id="KW-0028">Amino-acid biosynthesis</keyword>
<evidence type="ECO:0000313" key="23">
    <source>
        <dbReference type="Proteomes" id="UP000515788"/>
    </source>
</evidence>
<feature type="binding site" evidence="16">
    <location>
        <position position="208"/>
    </location>
    <ligand>
        <name>L-homoserine</name>
        <dbReference type="ChEBI" id="CHEBI:57476"/>
    </ligand>
</feature>
<dbReference type="PANTHER" id="PTHR43070">
    <property type="match status" value="1"/>
</dbReference>
<comment type="catalytic activity">
    <reaction evidence="12">
        <text>L-homoserine + NADP(+) = L-aspartate 4-semialdehyde + NADPH + H(+)</text>
        <dbReference type="Rhea" id="RHEA:15761"/>
        <dbReference type="ChEBI" id="CHEBI:15378"/>
        <dbReference type="ChEBI" id="CHEBI:57476"/>
        <dbReference type="ChEBI" id="CHEBI:57783"/>
        <dbReference type="ChEBI" id="CHEBI:58349"/>
        <dbReference type="ChEBI" id="CHEBI:537519"/>
        <dbReference type="EC" id="1.1.1.3"/>
    </reaction>
    <physiologicalReaction direction="right-to-left" evidence="12">
        <dbReference type="Rhea" id="RHEA:15763"/>
    </physiologicalReaction>
</comment>
<evidence type="ECO:0000256" key="18">
    <source>
        <dbReference type="RuleBase" id="RU004171"/>
    </source>
</evidence>
<keyword evidence="11 14" id="KW-0486">Methionine biosynthesis</keyword>
<evidence type="ECO:0000256" key="4">
    <source>
        <dbReference type="ARBA" id="ARBA00006753"/>
    </source>
</evidence>
<name>A0A7G3ZG32_9SACH</name>
<evidence type="ECO:0000256" key="16">
    <source>
        <dbReference type="PIRSR" id="PIRSR036497-2"/>
    </source>
</evidence>
<comment type="cofactor">
    <cofactor evidence="1">
        <name>a metal cation</name>
        <dbReference type="ChEBI" id="CHEBI:25213"/>
    </cofactor>
</comment>
<evidence type="ECO:0000256" key="12">
    <source>
        <dbReference type="ARBA" id="ARBA00048841"/>
    </source>
</evidence>
<comment type="function">
    <text evidence="13">Catalyzes the conversion of L-aspartate-beta-semialdehyde (L-Asa) to L-homoserine (L-Hse), the third step in the biosynthesis of amino acids that derive from aspartate (the aspartate family of amino acids), including methioinine and threonine, the latter of which is a precursor to isoleucine; production of homoserine leads to a branch-point in the pathway as it can either be O-phosphorylated for processing to threonine, or O-acylated for processing to methionine.</text>
</comment>
<keyword evidence="10 14" id="KW-0560">Oxidoreductase</keyword>
<proteinExistence type="inferred from homology"/>
<dbReference type="RefSeq" id="XP_037139143.1">
    <property type="nucleotide sequence ID" value="XM_037283247.1"/>
</dbReference>
<dbReference type="EC" id="1.1.1.3" evidence="5 14"/>
<evidence type="ECO:0000256" key="3">
    <source>
        <dbReference type="ARBA" id="ARBA00005062"/>
    </source>
</evidence>
<comment type="similarity">
    <text evidence="4 14 18">Belongs to the homoserine dehydrogenase family.</text>
</comment>
<evidence type="ECO:0000259" key="21">
    <source>
        <dbReference type="Pfam" id="PF03447"/>
    </source>
</evidence>
<dbReference type="FunFam" id="3.30.360.10:FF:000006">
    <property type="entry name" value="Bifunctional aspartokinase/homoserine dehydrogenase"/>
    <property type="match status" value="1"/>
</dbReference>
<dbReference type="InterPro" id="IPR019811">
    <property type="entry name" value="HDH_CS"/>
</dbReference>
<evidence type="ECO:0000256" key="6">
    <source>
        <dbReference type="ARBA" id="ARBA00013376"/>
    </source>
</evidence>
<keyword evidence="8 14" id="KW-0791">Threonine biosynthesis</keyword>
<dbReference type="EMBL" id="CP059248">
    <property type="protein sequence ID" value="QLL32468.1"/>
    <property type="molecule type" value="Genomic_DNA"/>
</dbReference>
<dbReference type="GO" id="GO:0009086">
    <property type="term" value="P:methionine biosynthetic process"/>
    <property type="evidence" value="ECO:0007669"/>
    <property type="project" value="UniProtKB-KW"/>
</dbReference>
<evidence type="ECO:0000256" key="8">
    <source>
        <dbReference type="ARBA" id="ARBA00022697"/>
    </source>
</evidence>
<evidence type="ECO:0000256" key="5">
    <source>
        <dbReference type="ARBA" id="ARBA00013213"/>
    </source>
</evidence>
<dbReference type="InterPro" id="IPR036291">
    <property type="entry name" value="NAD(P)-bd_dom_sf"/>
</dbReference>
<feature type="domain" description="Aspartate/homoserine dehydrogenase NAD-binding" evidence="21">
    <location>
        <begin position="12"/>
        <end position="139"/>
    </location>
</feature>
<evidence type="ECO:0000256" key="17">
    <source>
        <dbReference type="RuleBase" id="RU000579"/>
    </source>
</evidence>
<evidence type="ECO:0000256" key="11">
    <source>
        <dbReference type="ARBA" id="ARBA00023167"/>
    </source>
</evidence>
<gene>
    <name evidence="22" type="ORF">HG536_0C06370</name>
</gene>
<dbReference type="AlphaFoldDB" id="A0A7G3ZG32"/>
<feature type="active site" description="Proton donor" evidence="15">
    <location>
        <position position="223"/>
    </location>
</feature>
<reference evidence="22 23" key="1">
    <citation type="submission" date="2020-06" db="EMBL/GenBank/DDBJ databases">
        <title>The yeast mating-type switching endonuclease HO is a domesticated member of an unorthodox homing genetic element family.</title>
        <authorList>
            <person name="Coughlan A.Y."/>
            <person name="Lombardi L."/>
            <person name="Braun-Galleani S."/>
            <person name="Martos A.R."/>
            <person name="Galeote V."/>
            <person name="Bigey F."/>
            <person name="Dequin S."/>
            <person name="Byrne K.P."/>
            <person name="Wolfe K.H."/>
        </authorList>
    </citation>
    <scope>NUCLEOTIDE SEQUENCE [LARGE SCALE GENOMIC DNA]</scope>
    <source>
        <strain evidence="22 23">CBS764</strain>
    </source>
</reference>
<dbReference type="GO" id="GO:0009088">
    <property type="term" value="P:threonine biosynthetic process"/>
    <property type="evidence" value="ECO:0007669"/>
    <property type="project" value="UniProtKB-UniPathway"/>
</dbReference>
<feature type="binding site" evidence="16">
    <location>
        <position position="93"/>
    </location>
    <ligand>
        <name>NADPH</name>
        <dbReference type="ChEBI" id="CHEBI:57783"/>
    </ligand>
</feature>
<evidence type="ECO:0000259" key="20">
    <source>
        <dbReference type="Pfam" id="PF00742"/>
    </source>
</evidence>
<dbReference type="Proteomes" id="UP000515788">
    <property type="component" value="Chromosome 3"/>
</dbReference>
<dbReference type="SUPFAM" id="SSF55347">
    <property type="entry name" value="Glyceraldehyde-3-phosphate dehydrogenase-like, C-terminal domain"/>
    <property type="match status" value="1"/>
</dbReference>
<evidence type="ECO:0000256" key="10">
    <source>
        <dbReference type="ARBA" id="ARBA00023002"/>
    </source>
</evidence>
<accession>A0A7G3ZG32</accession>
<feature type="coiled-coil region" evidence="19">
    <location>
        <begin position="257"/>
        <end position="284"/>
    </location>
</feature>
<dbReference type="GO" id="GO:0009090">
    <property type="term" value="P:homoserine biosynthetic process"/>
    <property type="evidence" value="ECO:0007669"/>
    <property type="project" value="TreeGrafter"/>
</dbReference>
<dbReference type="GO" id="GO:0004412">
    <property type="term" value="F:homoserine dehydrogenase activity"/>
    <property type="evidence" value="ECO:0007669"/>
    <property type="project" value="UniProtKB-EC"/>
</dbReference>
<sequence>MSGKVVNVAAIGCGVIGSAFLDQLVAMKSPITYNLILIAESTKSLISDDYEPLDLQDSWRSALQASQQPSLSLKDMLQYLKKSPHPVIVVDNTSSVHISNFYPEFIRGGISIATPNKKAFSSDLNLWDELFAAKPTDGLVYHEATVGAGLPIIGTLRDLIQTGDEVEKIEGIFSGTLSYIFNEFSGIEANSVKFSDVVKKAKALGYTEPDPRDDLNGLDVARKVTILARISGLRVESPTSYPVQSLIPKALESVSSAEEFLNRLSEYDDDLTKLKQEAAAENKVLRFIGKVDLSTKEASVGIQKYDASHPFAALKGSDNVISIKTKRYVNPMVIQGAGAGDAVTAAGVLADVIKIAQRV</sequence>
<dbReference type="GeneID" id="59325604"/>
<organism evidence="22 23">
    <name type="scientific">Torulaspora globosa</name>
    <dbReference type="NCBI Taxonomy" id="48254"/>
    <lineage>
        <taxon>Eukaryota</taxon>
        <taxon>Fungi</taxon>
        <taxon>Dikarya</taxon>
        <taxon>Ascomycota</taxon>
        <taxon>Saccharomycotina</taxon>
        <taxon>Saccharomycetes</taxon>
        <taxon>Saccharomycetales</taxon>
        <taxon>Saccharomycetaceae</taxon>
        <taxon>Torulaspora</taxon>
    </lineage>
</organism>
<dbReference type="GO" id="GO:0050661">
    <property type="term" value="F:NADP binding"/>
    <property type="evidence" value="ECO:0007669"/>
    <property type="project" value="InterPro"/>
</dbReference>
<dbReference type="InterPro" id="IPR001342">
    <property type="entry name" value="HDH_cat"/>
</dbReference>
<feature type="binding site" evidence="16">
    <location>
        <begin position="12"/>
        <end position="17"/>
    </location>
    <ligand>
        <name>NADP(+)</name>
        <dbReference type="ChEBI" id="CHEBI:58349"/>
    </ligand>
</feature>
<evidence type="ECO:0000256" key="14">
    <source>
        <dbReference type="PIRNR" id="PIRNR036497"/>
    </source>
</evidence>
<dbReference type="PANTHER" id="PTHR43070:SF5">
    <property type="entry name" value="HOMOSERINE DEHYDROGENASE"/>
    <property type="match status" value="1"/>
</dbReference>
<dbReference type="OrthoDB" id="67851at2759"/>
<evidence type="ECO:0000256" key="7">
    <source>
        <dbReference type="ARBA" id="ARBA00022605"/>
    </source>
</evidence>
<dbReference type="UniPathway" id="UPA00051">
    <property type="reaction ID" value="UER00465"/>
</dbReference>
<dbReference type="UniPathway" id="UPA00050">
    <property type="reaction ID" value="UER00063"/>
</dbReference>
<dbReference type="InterPro" id="IPR022697">
    <property type="entry name" value="HDH_short"/>
</dbReference>
<dbReference type="Gene3D" id="3.30.360.10">
    <property type="entry name" value="Dihydrodipicolinate Reductase, domain 2"/>
    <property type="match status" value="1"/>
</dbReference>
<comment type="pathway">
    <text evidence="2 17">Amino-acid biosynthesis; L-threonine biosynthesis; L-threonine from L-aspartate: step 3/5.</text>
</comment>
<protein>
    <recommendedName>
        <fullName evidence="6 14">Homoserine dehydrogenase</fullName>
        <shortName evidence="14">HDH</shortName>
        <ecNumber evidence="5 14">1.1.1.3</ecNumber>
    </recommendedName>
</protein>